<evidence type="ECO:0000256" key="2">
    <source>
        <dbReference type="ARBA" id="ARBA00006728"/>
    </source>
</evidence>
<evidence type="ECO:0000256" key="5">
    <source>
        <dbReference type="ARBA" id="ARBA00023163"/>
    </source>
</evidence>
<evidence type="ECO:0000256" key="8">
    <source>
        <dbReference type="RuleBase" id="RU004549"/>
    </source>
</evidence>
<gene>
    <name evidence="11" type="ORF">DM860_001654</name>
</gene>
<evidence type="ECO:0000256" key="9">
    <source>
        <dbReference type="SAM" id="MobiDB-lite"/>
    </source>
</evidence>
<dbReference type="InterPro" id="IPR033389">
    <property type="entry name" value="AUX/IAA_dom"/>
</dbReference>
<protein>
    <recommendedName>
        <fullName evidence="8">Auxin-responsive protein</fullName>
    </recommendedName>
</protein>
<dbReference type="EMBL" id="NQVE01000009">
    <property type="protein sequence ID" value="RAL54526.1"/>
    <property type="molecule type" value="Genomic_DNA"/>
</dbReference>
<dbReference type="PANTHER" id="PTHR31734:SF261">
    <property type="entry name" value="AUXIN-RESPONSIVE PROTEIN IAA13"/>
    <property type="match status" value="1"/>
</dbReference>
<keyword evidence="3 8" id="KW-0678">Repressor</keyword>
<keyword evidence="5 8" id="KW-0804">Transcription</keyword>
<organism evidence="11 12">
    <name type="scientific">Cuscuta australis</name>
    <dbReference type="NCBI Taxonomy" id="267555"/>
    <lineage>
        <taxon>Eukaryota</taxon>
        <taxon>Viridiplantae</taxon>
        <taxon>Streptophyta</taxon>
        <taxon>Embryophyta</taxon>
        <taxon>Tracheophyta</taxon>
        <taxon>Spermatophyta</taxon>
        <taxon>Magnoliopsida</taxon>
        <taxon>eudicotyledons</taxon>
        <taxon>Gunneridae</taxon>
        <taxon>Pentapetalae</taxon>
        <taxon>asterids</taxon>
        <taxon>lamiids</taxon>
        <taxon>Solanales</taxon>
        <taxon>Convolvulaceae</taxon>
        <taxon>Cuscuteae</taxon>
        <taxon>Cuscuta</taxon>
        <taxon>Cuscuta subgen. Grammica</taxon>
        <taxon>Cuscuta sect. Cleistogrammica</taxon>
    </lineage>
</organism>
<accession>A0A328EAX3</accession>
<keyword evidence="6 8" id="KW-0539">Nucleus</keyword>
<dbReference type="PROSITE" id="PS51745">
    <property type="entry name" value="PB1"/>
    <property type="match status" value="1"/>
</dbReference>
<evidence type="ECO:0000256" key="4">
    <source>
        <dbReference type="ARBA" id="ARBA00023015"/>
    </source>
</evidence>
<evidence type="ECO:0000259" key="10">
    <source>
        <dbReference type="PROSITE" id="PS51745"/>
    </source>
</evidence>
<dbReference type="GO" id="GO:0006355">
    <property type="term" value="P:regulation of DNA-templated transcription"/>
    <property type="evidence" value="ECO:0007669"/>
    <property type="project" value="InterPro"/>
</dbReference>
<proteinExistence type="inferred from homology"/>
<dbReference type="Gene3D" id="3.10.20.90">
    <property type="entry name" value="Phosphatidylinositol 3-kinase Catalytic Subunit, Chain A, domain 1"/>
    <property type="match status" value="1"/>
</dbReference>
<comment type="subcellular location">
    <subcellularLocation>
        <location evidence="1 8">Nucleus</location>
    </subcellularLocation>
</comment>
<dbReference type="AlphaFoldDB" id="A0A328EAX3"/>
<dbReference type="InterPro" id="IPR053793">
    <property type="entry name" value="PB1-like"/>
</dbReference>
<keyword evidence="12" id="KW-1185">Reference proteome</keyword>
<feature type="compositionally biased region" description="Basic and acidic residues" evidence="9">
    <location>
        <begin position="98"/>
        <end position="112"/>
    </location>
</feature>
<feature type="domain" description="PB1" evidence="10">
    <location>
        <begin position="135"/>
        <end position="240"/>
    </location>
</feature>
<dbReference type="SUPFAM" id="SSF54277">
    <property type="entry name" value="CAD &amp; PB1 domains"/>
    <property type="match status" value="1"/>
</dbReference>
<dbReference type="InterPro" id="IPR003311">
    <property type="entry name" value="AUX_IAA"/>
</dbReference>
<comment type="caution">
    <text evidence="11">The sequence shown here is derived from an EMBL/GenBank/DDBJ whole genome shotgun (WGS) entry which is preliminary data.</text>
</comment>
<evidence type="ECO:0000256" key="1">
    <source>
        <dbReference type="ARBA" id="ARBA00004123"/>
    </source>
</evidence>
<sequence length="258" mass="27688">MEPNLRLLGGGDAGLELGLGLNIGSRPSCYLPEAKSPGPSCCRGKPAKIDGAVSGTQRAPDCVTRIGTKTRGMGQVVGWPPIRSYRMNSLVNHGKSPNGEDNKNNEKSEENSSNKLGKGKKGDNGGFSVKENGNLGFVKVNMDGIPIGRKVDLTAHTSYQSLAEALVAMFKSATSVMSSFCGEKEQMEMTPSKLLDGSSEFALTYEDKEGDWLLLGDVPWGMFVGAAKRLRILRTSEAKGLAPTKIQETHERRNGSRI</sequence>
<dbReference type="GO" id="GO:0005634">
    <property type="term" value="C:nucleus"/>
    <property type="evidence" value="ECO:0007669"/>
    <property type="project" value="UniProtKB-SubCell"/>
</dbReference>
<name>A0A328EAX3_9ASTE</name>
<dbReference type="Proteomes" id="UP000249390">
    <property type="component" value="Unassembled WGS sequence"/>
</dbReference>
<evidence type="ECO:0000313" key="11">
    <source>
        <dbReference type="EMBL" id="RAL54526.1"/>
    </source>
</evidence>
<evidence type="ECO:0000313" key="12">
    <source>
        <dbReference type="Proteomes" id="UP000249390"/>
    </source>
</evidence>
<evidence type="ECO:0000256" key="7">
    <source>
        <dbReference type="ARBA" id="ARBA00023294"/>
    </source>
</evidence>
<dbReference type="Pfam" id="PF02309">
    <property type="entry name" value="AUX_IAA"/>
    <property type="match status" value="1"/>
</dbReference>
<evidence type="ECO:0000256" key="6">
    <source>
        <dbReference type="ARBA" id="ARBA00023242"/>
    </source>
</evidence>
<keyword evidence="4 8" id="KW-0805">Transcription regulation</keyword>
<dbReference type="PANTHER" id="PTHR31734">
    <property type="entry name" value="AUXIN-RESPONSIVE PROTEIN IAA17"/>
    <property type="match status" value="1"/>
</dbReference>
<evidence type="ECO:0000256" key="3">
    <source>
        <dbReference type="ARBA" id="ARBA00022491"/>
    </source>
</evidence>
<keyword evidence="7 8" id="KW-0927">Auxin signaling pathway</keyword>
<comment type="similarity">
    <text evidence="2 8">Belongs to the Aux/IAA family.</text>
</comment>
<reference evidence="11 12" key="1">
    <citation type="submission" date="2018-06" db="EMBL/GenBank/DDBJ databases">
        <title>The Genome of Cuscuta australis (Dodder) Provides Insight into the Evolution of Plant Parasitism.</title>
        <authorList>
            <person name="Liu H."/>
        </authorList>
    </citation>
    <scope>NUCLEOTIDE SEQUENCE [LARGE SCALE GENOMIC DNA]</scope>
    <source>
        <strain evidence="12">cv. Yunnan</strain>
        <tissue evidence="11">Vines</tissue>
    </source>
</reference>
<feature type="region of interest" description="Disordered" evidence="9">
    <location>
        <begin position="88"/>
        <end position="127"/>
    </location>
</feature>
<comment type="function">
    <text evidence="8">Aux/IAA proteins are short-lived transcriptional factors that function as repressors of early auxin response genes at low auxin concentrations.</text>
</comment>
<comment type="subunit">
    <text evidence="8">Homodimers and heterodimers.</text>
</comment>
<dbReference type="GO" id="GO:0009734">
    <property type="term" value="P:auxin-activated signaling pathway"/>
    <property type="evidence" value="ECO:0007669"/>
    <property type="project" value="UniProtKB-UniRule"/>
</dbReference>